<dbReference type="InParanoid" id="H3HB30"/>
<keyword evidence="9 11" id="KW-0472">Membrane</keyword>
<dbReference type="AlphaFoldDB" id="H3HB30"/>
<dbReference type="SUPFAM" id="SSF53448">
    <property type="entry name" value="Nucleotide-diphospho-sugar transferases"/>
    <property type="match status" value="1"/>
</dbReference>
<dbReference type="EMBL" id="DS566001">
    <property type="status" value="NOT_ANNOTATED_CDS"/>
    <property type="molecule type" value="Genomic_DNA"/>
</dbReference>
<dbReference type="VEuPathDB" id="FungiDB:KRP22_2318"/>
<dbReference type="GO" id="GO:0005794">
    <property type="term" value="C:Golgi apparatus"/>
    <property type="evidence" value="ECO:0000318"/>
    <property type="project" value="GO_Central"/>
</dbReference>
<comment type="similarity">
    <text evidence="3">Belongs to the MNN1/MNT family.</text>
</comment>
<evidence type="ECO:0000256" key="9">
    <source>
        <dbReference type="ARBA" id="ARBA00023136"/>
    </source>
</evidence>
<dbReference type="VEuPathDB" id="FungiDB:KRP23_2189"/>
<dbReference type="GO" id="GO:0000026">
    <property type="term" value="F:alpha-1,2-mannosyltransferase activity"/>
    <property type="evidence" value="ECO:0000318"/>
    <property type="project" value="GO_Central"/>
</dbReference>
<evidence type="ECO:0000256" key="5">
    <source>
        <dbReference type="ARBA" id="ARBA00022692"/>
    </source>
</evidence>
<evidence type="ECO:0000256" key="2">
    <source>
        <dbReference type="ARBA" id="ARBA00004606"/>
    </source>
</evidence>
<reference evidence="13" key="1">
    <citation type="journal article" date="2006" name="Science">
        <title>Phytophthora genome sequences uncover evolutionary origins and mechanisms of pathogenesis.</title>
        <authorList>
            <person name="Tyler B.M."/>
            <person name="Tripathy S."/>
            <person name="Zhang X."/>
            <person name="Dehal P."/>
            <person name="Jiang R.H."/>
            <person name="Aerts A."/>
            <person name="Arredondo F.D."/>
            <person name="Baxter L."/>
            <person name="Bensasson D."/>
            <person name="Beynon J.L."/>
            <person name="Chapman J."/>
            <person name="Damasceno C.M."/>
            <person name="Dorrance A.E."/>
            <person name="Dou D."/>
            <person name="Dickerman A.W."/>
            <person name="Dubchak I.L."/>
            <person name="Garbelotto M."/>
            <person name="Gijzen M."/>
            <person name="Gordon S.G."/>
            <person name="Govers F."/>
            <person name="Grunwald N.J."/>
            <person name="Huang W."/>
            <person name="Ivors K.L."/>
            <person name="Jones R.W."/>
            <person name="Kamoun S."/>
            <person name="Krampis K."/>
            <person name="Lamour K.H."/>
            <person name="Lee M.K."/>
            <person name="McDonald W.H."/>
            <person name="Medina M."/>
            <person name="Meijer H.J."/>
            <person name="Nordberg E.K."/>
            <person name="Maclean D.J."/>
            <person name="Ospina-Giraldo M.D."/>
            <person name="Morris P.F."/>
            <person name="Phuntumart V."/>
            <person name="Putnam N.H."/>
            <person name="Rash S."/>
            <person name="Rose J.K."/>
            <person name="Sakihama Y."/>
            <person name="Salamov A.A."/>
            <person name="Savidor A."/>
            <person name="Scheuring C.F."/>
            <person name="Smith B.M."/>
            <person name="Sobral B.W."/>
            <person name="Terry A."/>
            <person name="Torto-Alalibo T.A."/>
            <person name="Win J."/>
            <person name="Xu Z."/>
            <person name="Zhang H."/>
            <person name="Grigoriev I.V."/>
            <person name="Rokhsar D.S."/>
            <person name="Boore J.L."/>
        </authorList>
    </citation>
    <scope>NUCLEOTIDE SEQUENCE [LARGE SCALE GENOMIC DNA]</scope>
    <source>
        <strain evidence="13">Pr102</strain>
    </source>
</reference>
<evidence type="ECO:0000256" key="8">
    <source>
        <dbReference type="ARBA" id="ARBA00023034"/>
    </source>
</evidence>
<evidence type="ECO:0000256" key="7">
    <source>
        <dbReference type="ARBA" id="ARBA00022989"/>
    </source>
</evidence>
<protein>
    <recommendedName>
        <fullName evidence="14">Nucleotide-diphospho-sugar transferase domain-containing protein</fullName>
    </recommendedName>
</protein>
<evidence type="ECO:0000256" key="3">
    <source>
        <dbReference type="ARBA" id="ARBA00009105"/>
    </source>
</evidence>
<keyword evidence="13" id="KW-1185">Reference proteome</keyword>
<evidence type="ECO:0000256" key="1">
    <source>
        <dbReference type="ARBA" id="ARBA00004394"/>
    </source>
</evidence>
<dbReference type="Proteomes" id="UP000005238">
    <property type="component" value="Unassembled WGS sequence"/>
</dbReference>
<dbReference type="GO" id="GO:0000139">
    <property type="term" value="C:Golgi membrane"/>
    <property type="evidence" value="ECO:0007669"/>
    <property type="project" value="UniProtKB-SubCell"/>
</dbReference>
<dbReference type="STRING" id="164328.H3HB30"/>
<reference evidence="12" key="2">
    <citation type="submission" date="2015-06" db="UniProtKB">
        <authorList>
            <consortium name="EnsemblProtists"/>
        </authorList>
    </citation>
    <scope>IDENTIFICATION</scope>
    <source>
        <strain evidence="12">Pr102</strain>
    </source>
</reference>
<evidence type="ECO:0000313" key="13">
    <source>
        <dbReference type="Proteomes" id="UP000005238"/>
    </source>
</evidence>
<evidence type="ECO:0008006" key="14">
    <source>
        <dbReference type="Google" id="ProtNLM"/>
    </source>
</evidence>
<keyword evidence="5 11" id="KW-0812">Transmembrane</keyword>
<dbReference type="Pfam" id="PF11051">
    <property type="entry name" value="Mannosyl_trans3"/>
    <property type="match status" value="1"/>
</dbReference>
<dbReference type="InterPro" id="IPR029044">
    <property type="entry name" value="Nucleotide-diphossugar_trans"/>
</dbReference>
<sequence>MPDSAISLPSTPPKCRPGLLRLMLVGSILYSLLVLLWVASSVHESSPESLPMSIVHLFTHHQHVATPEEVQAEAHARTVKNLPSGETEERQFRCIGWRATTDCSPDGARDLANDKPCNRRVEDGVAGYCEVQDVATGDSTGKKGAKFFCADAPDFANFHVKGRRAVERAIAPTFALPNVKTSEEPRAGIVMVVYPNLLASAFASIRTLREVLNCRLPIEIWYRSDELRRVPGALEPLQELAKKEVAGAITFREIRDRRALRFAAKVHAVYNSNFDHVLFLDADNVPVRDPAFLFQSEGFVRTGAVFWPDFWHPQHTIFHIMGDSLLWQLLDMDYVNMFEQESGQLLIDRRRHAATMELVNFYTFHSPNHFDKLMLVYGDKDLFRYAWIKLDVPFSMIQTPPAVAGKVVNDSFCGMTMVQHDANGDVLFLHRNSNKLTGQLKREDINYAAEARKQARLKLLHRGLPPVLTDAAVQAELDLLMRTPPPTLEPPEPDNLPDPAMWTHLWSFRNSSQRIDYRIRSYKAEPDFPKWQRCYGQRYLSDNDHFYAQKIADTSFSGLETHLRRFAMEGAQLLEQRQASTKHRKLR</sequence>
<dbReference type="InterPro" id="IPR022751">
    <property type="entry name" value="Alpha_mannosyltransferase"/>
</dbReference>
<dbReference type="PANTHER" id="PTHR31646">
    <property type="entry name" value="ALPHA-1,2-MANNOSYLTRANSFERASE MNN2"/>
    <property type="match status" value="1"/>
</dbReference>
<evidence type="ECO:0000256" key="10">
    <source>
        <dbReference type="ARBA" id="ARBA00037847"/>
    </source>
</evidence>
<accession>H3HB30</accession>
<dbReference type="eggNOG" id="ENOG502QWSF">
    <property type="taxonomic scope" value="Eukaryota"/>
</dbReference>
<organism evidence="12 13">
    <name type="scientific">Phytophthora ramorum</name>
    <name type="common">Sudden oak death agent</name>
    <dbReference type="NCBI Taxonomy" id="164328"/>
    <lineage>
        <taxon>Eukaryota</taxon>
        <taxon>Sar</taxon>
        <taxon>Stramenopiles</taxon>
        <taxon>Oomycota</taxon>
        <taxon>Peronosporomycetes</taxon>
        <taxon>Peronosporales</taxon>
        <taxon>Peronosporaceae</taxon>
        <taxon>Phytophthora</taxon>
    </lineage>
</organism>
<dbReference type="VEuPathDB" id="FungiDB:KRP23_4452"/>
<proteinExistence type="inferred from homology"/>
<name>H3HB30_PHYRM</name>
<dbReference type="EnsemblProtists" id="Phyra93659">
    <property type="protein sequence ID" value="Phyra93659"/>
    <property type="gene ID" value="Phyra93659"/>
</dbReference>
<dbReference type="PANTHER" id="PTHR31646:SF1">
    <property type="entry name" value="ALPHA-1,2-MANNOSYLTRANSFERASE MNN2"/>
    <property type="match status" value="1"/>
</dbReference>
<dbReference type="HOGENOM" id="CLU_018120_2_0_1"/>
<evidence type="ECO:0000256" key="11">
    <source>
        <dbReference type="SAM" id="Phobius"/>
    </source>
</evidence>
<comment type="subcellular location">
    <subcellularLocation>
        <location evidence="10">Endomembrane system</location>
        <topology evidence="10">Single-pass membrane protein</topology>
    </subcellularLocation>
    <subcellularLocation>
        <location evidence="1">Golgi apparatus membrane</location>
    </subcellularLocation>
    <subcellularLocation>
        <location evidence="2">Membrane</location>
        <topology evidence="2">Single-pass type II membrane protein</topology>
    </subcellularLocation>
</comment>
<keyword evidence="8" id="KW-0333">Golgi apparatus</keyword>
<evidence type="ECO:0000256" key="6">
    <source>
        <dbReference type="ARBA" id="ARBA00022968"/>
    </source>
</evidence>
<keyword evidence="4" id="KW-0808">Transferase</keyword>
<dbReference type="OMA" id="THLWSFR"/>
<feature type="transmembrane region" description="Helical" evidence="11">
    <location>
        <begin position="20"/>
        <end position="39"/>
    </location>
</feature>
<keyword evidence="7 11" id="KW-1133">Transmembrane helix</keyword>
<dbReference type="GO" id="GO:0046354">
    <property type="term" value="P:mannan biosynthetic process"/>
    <property type="evidence" value="ECO:0000318"/>
    <property type="project" value="GO_Central"/>
</dbReference>
<evidence type="ECO:0000256" key="4">
    <source>
        <dbReference type="ARBA" id="ARBA00022679"/>
    </source>
</evidence>
<evidence type="ECO:0000313" key="12">
    <source>
        <dbReference type="EnsemblProtists" id="Phyra93659"/>
    </source>
</evidence>
<keyword evidence="6" id="KW-0735">Signal-anchor</keyword>